<evidence type="ECO:0000256" key="1">
    <source>
        <dbReference type="SAM" id="MobiDB-lite"/>
    </source>
</evidence>
<evidence type="ECO:0000313" key="2">
    <source>
        <dbReference type="EMBL" id="MDQ8195096.1"/>
    </source>
</evidence>
<protein>
    <submittedName>
        <fullName evidence="2">Uncharacterized protein</fullName>
    </submittedName>
</protein>
<sequence>MSRFDKNSVFAFSCNSHLWRYWVSILPQIAYAGQGYTHNELIDEAVLFACNCLCPPPAAEYDKPQPLQFRKDLWNAMTGFEEILSACYALSEVLEDQIDESRGRAIYMEAGLRARDDYAERQESKSAATGSVEKTKEPRKTSATMDDIKSIEMPFRSSLSTAGICAAIRNHGCKYLLERETATVRLTHHTMYKLTLLLDYYNLRPAEATLTIMSLVQIYLPLIEGYTNSLTDDLISRRSACENLAEQCHKLFSKLQTHCNASAHYTQLMAERLSTLGHGLSTGQTLLDKFLKELTPREDPEADFTKHTELDHNEYIWGKHAL</sequence>
<proteinExistence type="predicted"/>
<comment type="caution">
    <text evidence="2">The sequence shown here is derived from an EMBL/GenBank/DDBJ whole genome shotgun (WGS) entry which is preliminary data.</text>
</comment>
<dbReference type="Proteomes" id="UP001243717">
    <property type="component" value="Unassembled WGS sequence"/>
</dbReference>
<name>A0ABU1AMV0_9BACT</name>
<accession>A0ABU1AMV0</accession>
<organism evidence="2 3">
    <name type="scientific">Thalassobacterium sedimentorum</name>
    <dbReference type="NCBI Taxonomy" id="3041258"/>
    <lineage>
        <taxon>Bacteria</taxon>
        <taxon>Pseudomonadati</taxon>
        <taxon>Verrucomicrobiota</taxon>
        <taxon>Opitutia</taxon>
        <taxon>Puniceicoccales</taxon>
        <taxon>Coraliomargaritaceae</taxon>
        <taxon>Thalassobacterium</taxon>
    </lineage>
</organism>
<feature type="compositionally biased region" description="Basic and acidic residues" evidence="1">
    <location>
        <begin position="133"/>
        <end position="143"/>
    </location>
</feature>
<keyword evidence="3" id="KW-1185">Reference proteome</keyword>
<gene>
    <name evidence="2" type="ORF">QEH59_11715</name>
</gene>
<reference evidence="2 3" key="1">
    <citation type="submission" date="2023-04" db="EMBL/GenBank/DDBJ databases">
        <title>A novel bacteria isolated from coastal sediment.</title>
        <authorList>
            <person name="Liu X.-J."/>
            <person name="Du Z.-J."/>
        </authorList>
    </citation>
    <scope>NUCLEOTIDE SEQUENCE [LARGE SCALE GENOMIC DNA]</scope>
    <source>
        <strain evidence="2 3">SDUM461004</strain>
    </source>
</reference>
<evidence type="ECO:0000313" key="3">
    <source>
        <dbReference type="Proteomes" id="UP001243717"/>
    </source>
</evidence>
<feature type="region of interest" description="Disordered" evidence="1">
    <location>
        <begin position="119"/>
        <end position="143"/>
    </location>
</feature>
<dbReference type="EMBL" id="JARXIC010000018">
    <property type="protein sequence ID" value="MDQ8195096.1"/>
    <property type="molecule type" value="Genomic_DNA"/>
</dbReference>